<proteinExistence type="predicted"/>
<evidence type="ECO:0000259" key="2">
    <source>
        <dbReference type="Pfam" id="PF07596"/>
    </source>
</evidence>
<organism evidence="3 4">
    <name type="scientific">Posidoniimonas corsicana</name>
    <dbReference type="NCBI Taxonomy" id="1938618"/>
    <lineage>
        <taxon>Bacteria</taxon>
        <taxon>Pseudomonadati</taxon>
        <taxon>Planctomycetota</taxon>
        <taxon>Planctomycetia</taxon>
        <taxon>Pirellulales</taxon>
        <taxon>Lacipirellulaceae</taxon>
        <taxon>Posidoniimonas</taxon>
    </lineage>
</organism>
<keyword evidence="1" id="KW-0472">Membrane</keyword>
<keyword evidence="1" id="KW-0812">Transmembrane</keyword>
<keyword evidence="1" id="KW-1133">Transmembrane helix</keyword>
<dbReference type="Gene3D" id="3.30.700.10">
    <property type="entry name" value="Glycoprotein, Type 4 Pilin"/>
    <property type="match status" value="1"/>
</dbReference>
<evidence type="ECO:0000313" key="4">
    <source>
        <dbReference type="Proteomes" id="UP000316714"/>
    </source>
</evidence>
<dbReference type="EMBL" id="SIHJ01000001">
    <property type="protein sequence ID" value="TWT37714.1"/>
    <property type="molecule type" value="Genomic_DNA"/>
</dbReference>
<dbReference type="InterPro" id="IPR045584">
    <property type="entry name" value="Pilin-like"/>
</dbReference>
<dbReference type="PANTHER" id="PTHR30093:SF2">
    <property type="entry name" value="TYPE II SECRETION SYSTEM PROTEIN H"/>
    <property type="match status" value="1"/>
</dbReference>
<evidence type="ECO:0000313" key="3">
    <source>
        <dbReference type="EMBL" id="TWT37714.1"/>
    </source>
</evidence>
<feature type="transmembrane region" description="Helical" evidence="1">
    <location>
        <begin position="31"/>
        <end position="56"/>
    </location>
</feature>
<dbReference type="Proteomes" id="UP000316714">
    <property type="component" value="Unassembled WGS sequence"/>
</dbReference>
<name>A0A5C5VGD7_9BACT</name>
<gene>
    <name evidence="3" type="ORF">KOR34_26760</name>
</gene>
<dbReference type="AlphaFoldDB" id="A0A5C5VGD7"/>
<dbReference type="Pfam" id="PF07963">
    <property type="entry name" value="N_methyl"/>
    <property type="match status" value="1"/>
</dbReference>
<dbReference type="InterPro" id="IPR012902">
    <property type="entry name" value="N_methyl_site"/>
</dbReference>
<dbReference type="NCBIfam" id="TIGR04294">
    <property type="entry name" value="pre_pil_HX9DG"/>
    <property type="match status" value="1"/>
</dbReference>
<keyword evidence="4" id="KW-1185">Reference proteome</keyword>
<accession>A0A5C5VGD7</accession>
<protein>
    <recommendedName>
        <fullName evidence="2">DUF1559 domain-containing protein</fullName>
    </recommendedName>
</protein>
<sequence>MSLGALSKRPSGSQSVRGLRRWRRVVERSEAAFTLVELLVVIAIIGILIALLLPAVQSAREAARRMSCTNNLKNLTLGMVNLESTYGRLPSSGWAGNWTGDPERGAGEEQPGGWVYSVLPFIEESALHQMGASEVGSNRKVLLAERDATPVAAMNCPSRRDGGPYPYEIARPAQSGDGQGGILTYPQLSGARGDYATNVGDTTGSDNLCQGLSPANYTTKKAGFPPGSDEFTGISFCGTAVKLRQITDGLSKTIALGEAWVPEERYALSQSWIADDWAMFCGFQDDIVRGTYYDGRNYTHRPRGDFESLESVANALRAVGVTSNAAIDGVTRELFGGPHPGGCMFAMCDGSVSLISYDIDAEPYRQLGARADNGEAKAFTRPGRP</sequence>
<dbReference type="InterPro" id="IPR011453">
    <property type="entry name" value="DUF1559"/>
</dbReference>
<evidence type="ECO:0000256" key="1">
    <source>
        <dbReference type="SAM" id="Phobius"/>
    </source>
</evidence>
<dbReference type="SUPFAM" id="SSF54523">
    <property type="entry name" value="Pili subunits"/>
    <property type="match status" value="1"/>
</dbReference>
<comment type="caution">
    <text evidence="3">The sequence shown here is derived from an EMBL/GenBank/DDBJ whole genome shotgun (WGS) entry which is preliminary data.</text>
</comment>
<dbReference type="PANTHER" id="PTHR30093">
    <property type="entry name" value="GENERAL SECRETION PATHWAY PROTEIN G"/>
    <property type="match status" value="1"/>
</dbReference>
<feature type="domain" description="DUF1559" evidence="2">
    <location>
        <begin position="57"/>
        <end position="362"/>
    </location>
</feature>
<reference evidence="3 4" key="1">
    <citation type="submission" date="2019-02" db="EMBL/GenBank/DDBJ databases">
        <title>Deep-cultivation of Planctomycetes and their phenomic and genomic characterization uncovers novel biology.</title>
        <authorList>
            <person name="Wiegand S."/>
            <person name="Jogler M."/>
            <person name="Boedeker C."/>
            <person name="Pinto D."/>
            <person name="Vollmers J."/>
            <person name="Rivas-Marin E."/>
            <person name="Kohn T."/>
            <person name="Peeters S.H."/>
            <person name="Heuer A."/>
            <person name="Rast P."/>
            <person name="Oberbeckmann S."/>
            <person name="Bunk B."/>
            <person name="Jeske O."/>
            <person name="Meyerdierks A."/>
            <person name="Storesund J.E."/>
            <person name="Kallscheuer N."/>
            <person name="Luecker S."/>
            <person name="Lage O.M."/>
            <person name="Pohl T."/>
            <person name="Merkel B.J."/>
            <person name="Hornburger P."/>
            <person name="Mueller R.-W."/>
            <person name="Bruemmer F."/>
            <person name="Labrenz M."/>
            <person name="Spormann A.M."/>
            <person name="Op Den Camp H."/>
            <person name="Overmann J."/>
            <person name="Amann R."/>
            <person name="Jetten M.S.M."/>
            <person name="Mascher T."/>
            <person name="Medema M.H."/>
            <person name="Devos D.P."/>
            <person name="Kaster A.-K."/>
            <person name="Ovreas L."/>
            <person name="Rohde M."/>
            <person name="Galperin M.Y."/>
            <person name="Jogler C."/>
        </authorList>
    </citation>
    <scope>NUCLEOTIDE SEQUENCE [LARGE SCALE GENOMIC DNA]</scope>
    <source>
        <strain evidence="3 4">KOR34</strain>
    </source>
</reference>
<dbReference type="InterPro" id="IPR027558">
    <property type="entry name" value="Pre_pil_HX9DG_C"/>
</dbReference>
<dbReference type="NCBIfam" id="TIGR02532">
    <property type="entry name" value="IV_pilin_GFxxxE"/>
    <property type="match status" value="1"/>
</dbReference>
<dbReference type="Pfam" id="PF07596">
    <property type="entry name" value="SBP_bac_10"/>
    <property type="match status" value="1"/>
</dbReference>